<organism evidence="15 16">
    <name type="scientific">Ramazzottius varieornatus</name>
    <name type="common">Water bear</name>
    <name type="synonym">Tardigrade</name>
    <dbReference type="NCBI Taxonomy" id="947166"/>
    <lineage>
        <taxon>Eukaryota</taxon>
        <taxon>Metazoa</taxon>
        <taxon>Ecdysozoa</taxon>
        <taxon>Tardigrada</taxon>
        <taxon>Eutardigrada</taxon>
        <taxon>Parachela</taxon>
        <taxon>Hypsibioidea</taxon>
        <taxon>Ramazzottiidae</taxon>
        <taxon>Ramazzottius</taxon>
    </lineage>
</organism>
<keyword evidence="14" id="KW-0539">Nucleus</keyword>
<dbReference type="AlphaFoldDB" id="A0A1D1VG79"/>
<evidence type="ECO:0000256" key="4">
    <source>
        <dbReference type="ARBA" id="ARBA00008372"/>
    </source>
</evidence>
<evidence type="ECO:0000256" key="3">
    <source>
        <dbReference type="ARBA" id="ARBA00004496"/>
    </source>
</evidence>
<evidence type="ECO:0000256" key="10">
    <source>
        <dbReference type="ARBA" id="ARBA00022839"/>
    </source>
</evidence>
<comment type="catalytic activity">
    <reaction evidence="1">
        <text>Exonucleolytic cleavage of poly(A) to 5'-AMP.</text>
        <dbReference type="EC" id="3.1.13.4"/>
    </reaction>
</comment>
<comment type="similarity">
    <text evidence="4">Belongs to the CAF1 family.</text>
</comment>
<keyword evidence="7" id="KW-0540">Nuclease</keyword>
<evidence type="ECO:0000256" key="1">
    <source>
        <dbReference type="ARBA" id="ARBA00001663"/>
    </source>
</evidence>
<dbReference type="Pfam" id="PF04857">
    <property type="entry name" value="CAF1"/>
    <property type="match status" value="2"/>
</dbReference>
<accession>A0A1D1VG79</accession>
<evidence type="ECO:0000256" key="5">
    <source>
        <dbReference type="ARBA" id="ARBA00012161"/>
    </source>
</evidence>
<keyword evidence="11" id="KW-0694">RNA-binding</keyword>
<dbReference type="GO" id="GO:0046872">
    <property type="term" value="F:metal ion binding"/>
    <property type="evidence" value="ECO:0007669"/>
    <property type="project" value="UniProtKB-KW"/>
</dbReference>
<evidence type="ECO:0000256" key="14">
    <source>
        <dbReference type="ARBA" id="ARBA00023242"/>
    </source>
</evidence>
<dbReference type="STRING" id="947166.A0A1D1VG79"/>
<dbReference type="PANTHER" id="PTHR10797">
    <property type="entry name" value="CCR4-NOT TRANSCRIPTION COMPLEX SUBUNIT"/>
    <property type="match status" value="1"/>
</dbReference>
<dbReference type="Proteomes" id="UP000186922">
    <property type="component" value="Unassembled WGS sequence"/>
</dbReference>
<evidence type="ECO:0000313" key="15">
    <source>
        <dbReference type="EMBL" id="GAV00632.1"/>
    </source>
</evidence>
<dbReference type="EC" id="3.1.13.4" evidence="5"/>
<dbReference type="GO" id="GO:0005737">
    <property type="term" value="C:cytoplasm"/>
    <property type="evidence" value="ECO:0007669"/>
    <property type="project" value="UniProtKB-SubCell"/>
</dbReference>
<dbReference type="GO" id="GO:0004535">
    <property type="term" value="F:poly(A)-specific ribonuclease activity"/>
    <property type="evidence" value="ECO:0007669"/>
    <property type="project" value="UniProtKB-EC"/>
</dbReference>
<protein>
    <recommendedName>
        <fullName evidence="5">poly(A)-specific ribonuclease</fullName>
        <ecNumber evidence="5">3.1.13.4</ecNumber>
    </recommendedName>
</protein>
<dbReference type="InterPro" id="IPR012337">
    <property type="entry name" value="RNaseH-like_sf"/>
</dbReference>
<gene>
    <name evidence="15" type="primary">RvY_11455-1</name>
    <name evidence="15" type="synonym">RvY_11455.1</name>
    <name evidence="15" type="ORF">RvY_11455</name>
</gene>
<evidence type="ECO:0000256" key="11">
    <source>
        <dbReference type="ARBA" id="ARBA00022884"/>
    </source>
</evidence>
<keyword evidence="16" id="KW-1185">Reference proteome</keyword>
<dbReference type="Gene3D" id="3.30.420.10">
    <property type="entry name" value="Ribonuclease H-like superfamily/Ribonuclease H"/>
    <property type="match status" value="1"/>
</dbReference>
<sequence>MAPISSKTSHQSGSASFPALFLRRPKSAIAPTKAIDGVKDVFCNNLEDEMQVISRIMTKYPYVALDTEFPGVLGLPSGVFNTQAEYEYAVFKGNVDRMKIIQLGLSFFDERGNRPSPIHTWQFNFRYNLHEEVFAEDSIKMLIDCGIDFERNQFVGIEPNHFAERMLTSGLVCTDEVHFLTFHSAYDFGYLFKVLEGTEYLPPTEAEFLDVLRMYFPKIYDIKYMIKDFPSLKGGLQDLANYFGLTRVGNQHQAGSDSALTGLLFFRLKMDTLPKDLSPLIGKIYGLSGSFPVEKVFHLDNVVIREKHDESILGKLVSSLDTTPYSWESVAAYAESLDYDGVYGNGKQDGGNCPGAYQLTPASSFASSHAYPTVTGHRFQNNRPYVSHNGTVYFA</sequence>
<evidence type="ECO:0000256" key="9">
    <source>
        <dbReference type="ARBA" id="ARBA00022801"/>
    </source>
</evidence>
<dbReference type="InterPro" id="IPR006941">
    <property type="entry name" value="RNase_CAF1"/>
</dbReference>
<keyword evidence="10" id="KW-0269">Exonuclease</keyword>
<keyword evidence="8" id="KW-0479">Metal-binding</keyword>
<evidence type="ECO:0000256" key="13">
    <source>
        <dbReference type="ARBA" id="ARBA00023163"/>
    </source>
</evidence>
<evidence type="ECO:0000256" key="12">
    <source>
        <dbReference type="ARBA" id="ARBA00023015"/>
    </source>
</evidence>
<keyword evidence="13" id="KW-0804">Transcription</keyword>
<dbReference type="GO" id="GO:0030014">
    <property type="term" value="C:CCR4-NOT complex"/>
    <property type="evidence" value="ECO:0007669"/>
    <property type="project" value="InterPro"/>
</dbReference>
<keyword evidence="12" id="KW-0805">Transcription regulation</keyword>
<evidence type="ECO:0000256" key="6">
    <source>
        <dbReference type="ARBA" id="ARBA00022490"/>
    </source>
</evidence>
<dbReference type="SUPFAM" id="SSF53098">
    <property type="entry name" value="Ribonuclease H-like"/>
    <property type="match status" value="1"/>
</dbReference>
<dbReference type="GO" id="GO:0003723">
    <property type="term" value="F:RNA binding"/>
    <property type="evidence" value="ECO:0007669"/>
    <property type="project" value="UniProtKB-KW"/>
</dbReference>
<comment type="caution">
    <text evidence="15">The sequence shown here is derived from an EMBL/GenBank/DDBJ whole genome shotgun (WGS) entry which is preliminary data.</text>
</comment>
<proteinExistence type="inferred from homology"/>
<dbReference type="GO" id="GO:0005634">
    <property type="term" value="C:nucleus"/>
    <property type="evidence" value="ECO:0007669"/>
    <property type="project" value="UniProtKB-SubCell"/>
</dbReference>
<evidence type="ECO:0000256" key="7">
    <source>
        <dbReference type="ARBA" id="ARBA00022722"/>
    </source>
</evidence>
<dbReference type="InterPro" id="IPR036397">
    <property type="entry name" value="RNaseH_sf"/>
</dbReference>
<dbReference type="EMBL" id="BDGG01000006">
    <property type="protein sequence ID" value="GAV00632.1"/>
    <property type="molecule type" value="Genomic_DNA"/>
</dbReference>
<reference evidence="15 16" key="1">
    <citation type="journal article" date="2016" name="Nat. Commun.">
        <title>Extremotolerant tardigrade genome and improved radiotolerance of human cultured cells by tardigrade-unique protein.</title>
        <authorList>
            <person name="Hashimoto T."/>
            <person name="Horikawa D.D."/>
            <person name="Saito Y."/>
            <person name="Kuwahara H."/>
            <person name="Kozuka-Hata H."/>
            <person name="Shin-I T."/>
            <person name="Minakuchi Y."/>
            <person name="Ohishi K."/>
            <person name="Motoyama A."/>
            <person name="Aizu T."/>
            <person name="Enomoto A."/>
            <person name="Kondo K."/>
            <person name="Tanaka S."/>
            <person name="Hara Y."/>
            <person name="Koshikawa S."/>
            <person name="Sagara H."/>
            <person name="Miura T."/>
            <person name="Yokobori S."/>
            <person name="Miyagawa K."/>
            <person name="Suzuki Y."/>
            <person name="Kubo T."/>
            <person name="Oyama M."/>
            <person name="Kohara Y."/>
            <person name="Fujiyama A."/>
            <person name="Arakawa K."/>
            <person name="Katayama T."/>
            <person name="Toyoda A."/>
            <person name="Kunieda T."/>
        </authorList>
    </citation>
    <scope>NUCLEOTIDE SEQUENCE [LARGE SCALE GENOMIC DNA]</scope>
    <source>
        <strain evidence="15 16">YOKOZUNA-1</strain>
    </source>
</reference>
<name>A0A1D1VG79_RAMVA</name>
<keyword evidence="9" id="KW-0378">Hydrolase</keyword>
<evidence type="ECO:0000256" key="8">
    <source>
        <dbReference type="ARBA" id="ARBA00022723"/>
    </source>
</evidence>
<evidence type="ECO:0000256" key="2">
    <source>
        <dbReference type="ARBA" id="ARBA00004123"/>
    </source>
</evidence>
<evidence type="ECO:0000313" key="16">
    <source>
        <dbReference type="Proteomes" id="UP000186922"/>
    </source>
</evidence>
<keyword evidence="6" id="KW-0963">Cytoplasm</keyword>
<dbReference type="OrthoDB" id="1164111at2759"/>
<comment type="subcellular location">
    <subcellularLocation>
        <location evidence="3">Cytoplasm</location>
    </subcellularLocation>
    <subcellularLocation>
        <location evidence="2">Nucleus</location>
    </subcellularLocation>
</comment>
<dbReference type="InterPro" id="IPR039637">
    <property type="entry name" value="CNOT7/CNOT8/Pop2"/>
</dbReference>